<evidence type="ECO:0000256" key="3">
    <source>
        <dbReference type="ARBA" id="ARBA00022502"/>
    </source>
</evidence>
<evidence type="ECO:0000256" key="1">
    <source>
        <dbReference type="ARBA" id="ARBA00004477"/>
    </source>
</evidence>
<feature type="transmembrane region" description="Helical" evidence="10">
    <location>
        <begin position="431"/>
        <end position="449"/>
    </location>
</feature>
<evidence type="ECO:0000259" key="11">
    <source>
        <dbReference type="Pfam" id="PF13231"/>
    </source>
</evidence>
<sequence>MNAGSFFADIYIYTITISLVLIGVFVVIKILKEAGLINLNALTEVNKKFLSNISSFGEKFNFLKKIPTNKLEKKNIKLFFSIAAITLFSRLIIFMFAFLWNYFNEGDMQGFFKSFEKLWVRWDSPHYIYLAENWYVNEGTAKIFIAFYPLYPFLMKILNFFTQNSILSGIIISNVCNCFASYYLYKLVSIDFDDKTAFAAVKYMLIFPFSFFFGIVYTESLFMMLSIMCFYYLRKNNWLLAGFFGFLSAVTKNQGIILFAPAVVEVLMSLKIQNIRYALENKKRLFIEFLKKFTYIIPIPLGFGAYLTLNKLVTGSWFKFLEHQSSYWHHNFNLIHDTLKYHFDYMTRESYSGLTKVSIWLPQLALIFIVVLLMIYAFRKVRGSYILYMLLYTVMIYSTTWLISGGRYLLCLFPVHILIAIMSRKSKYMDFALTFTSLVFLGYYTISFLQGGVY</sequence>
<feature type="transmembrane region" description="Helical" evidence="10">
    <location>
        <begin position="385"/>
        <end position="401"/>
    </location>
</feature>
<keyword evidence="6 10" id="KW-0812">Transmembrane</keyword>
<evidence type="ECO:0000256" key="9">
    <source>
        <dbReference type="ARBA" id="ARBA00023136"/>
    </source>
</evidence>
<gene>
    <name evidence="12" type="ORF">HVS_02515</name>
</gene>
<evidence type="ECO:0000256" key="8">
    <source>
        <dbReference type="ARBA" id="ARBA00022989"/>
    </source>
</evidence>
<proteinExistence type="predicted"/>
<keyword evidence="3" id="KW-0337">GPI-anchor biosynthesis</keyword>
<evidence type="ECO:0000313" key="12">
    <source>
        <dbReference type="EMBL" id="AUG56458.1"/>
    </source>
</evidence>
<evidence type="ECO:0000256" key="6">
    <source>
        <dbReference type="ARBA" id="ARBA00022692"/>
    </source>
</evidence>
<dbReference type="GO" id="GO:0000009">
    <property type="term" value="F:alpha-1,6-mannosyltransferase activity"/>
    <property type="evidence" value="ECO:0007669"/>
    <property type="project" value="InterPro"/>
</dbReference>
<feature type="transmembrane region" description="Helical" evidence="10">
    <location>
        <begin position="78"/>
        <end position="103"/>
    </location>
</feature>
<dbReference type="Pfam" id="PF13231">
    <property type="entry name" value="PMT_2"/>
    <property type="match status" value="1"/>
</dbReference>
<dbReference type="RefSeq" id="WP_101298886.1">
    <property type="nucleotide sequence ID" value="NZ_CP025197.1"/>
</dbReference>
<feature type="transmembrane region" description="Helical" evidence="10">
    <location>
        <begin position="359"/>
        <end position="378"/>
    </location>
</feature>
<keyword evidence="4" id="KW-0328">Glycosyltransferase</keyword>
<feature type="transmembrane region" description="Helical" evidence="10">
    <location>
        <begin position="165"/>
        <end position="185"/>
    </location>
</feature>
<dbReference type="GO" id="GO:0004376">
    <property type="term" value="F:GPI mannosyltransferase activity"/>
    <property type="evidence" value="ECO:0007669"/>
    <property type="project" value="InterPro"/>
</dbReference>
<dbReference type="GO" id="GO:0031501">
    <property type="term" value="C:mannosyltransferase complex"/>
    <property type="evidence" value="ECO:0007669"/>
    <property type="project" value="TreeGrafter"/>
</dbReference>
<organism evidence="12 13">
    <name type="scientific">Acetivibrio saccincola</name>
    <dbReference type="NCBI Taxonomy" id="1677857"/>
    <lineage>
        <taxon>Bacteria</taxon>
        <taxon>Bacillati</taxon>
        <taxon>Bacillota</taxon>
        <taxon>Clostridia</taxon>
        <taxon>Eubacteriales</taxon>
        <taxon>Oscillospiraceae</taxon>
        <taxon>Acetivibrio</taxon>
    </lineage>
</organism>
<evidence type="ECO:0000256" key="4">
    <source>
        <dbReference type="ARBA" id="ARBA00022676"/>
    </source>
</evidence>
<feature type="transmembrane region" description="Helical" evidence="10">
    <location>
        <begin position="205"/>
        <end position="233"/>
    </location>
</feature>
<protein>
    <recommendedName>
        <fullName evidence="11">Glycosyltransferase RgtA/B/C/D-like domain-containing protein</fullName>
    </recommendedName>
</protein>
<evidence type="ECO:0000256" key="10">
    <source>
        <dbReference type="SAM" id="Phobius"/>
    </source>
</evidence>
<dbReference type="GO" id="GO:0016020">
    <property type="term" value="C:membrane"/>
    <property type="evidence" value="ECO:0007669"/>
    <property type="project" value="GOC"/>
</dbReference>
<accession>A0A2K9E267</accession>
<dbReference type="UniPathway" id="UPA00196"/>
<dbReference type="PANTHER" id="PTHR12468:SF2">
    <property type="entry name" value="GPI MANNOSYLTRANSFERASE 2"/>
    <property type="match status" value="1"/>
</dbReference>
<keyword evidence="13" id="KW-1185">Reference proteome</keyword>
<feature type="transmembrane region" description="Helical" evidence="10">
    <location>
        <begin position="253"/>
        <end position="272"/>
    </location>
</feature>
<evidence type="ECO:0000313" key="13">
    <source>
        <dbReference type="Proteomes" id="UP000233534"/>
    </source>
</evidence>
<dbReference type="GO" id="GO:0006506">
    <property type="term" value="P:GPI anchor biosynthetic process"/>
    <property type="evidence" value="ECO:0007669"/>
    <property type="project" value="UniProtKB-UniPathway"/>
</dbReference>
<reference evidence="12 13" key="1">
    <citation type="submission" date="2017-12" db="EMBL/GenBank/DDBJ databases">
        <title>Complete genome sequence of Herbivorax saccincola GGR1, a novel Cellulosome-producing hydrolytic bacterium in a thermophilic biogas plant, established by Illumina and Nanopore MinION sequencing.</title>
        <authorList>
            <person name="Pechtl A."/>
            <person name="Ruckert C."/>
            <person name="Koeck D.E."/>
            <person name="Maus I."/>
            <person name="Winkler A."/>
            <person name="Kalinowski J."/>
            <person name="Puhler A."/>
            <person name="Schwarz W.W."/>
            <person name="Zverlov V.V."/>
            <person name="Schluter A."/>
            <person name="Liebl W."/>
        </authorList>
    </citation>
    <scope>NUCLEOTIDE SEQUENCE [LARGE SCALE GENOMIC DNA]</scope>
    <source>
        <strain evidence="13">SR1</strain>
    </source>
</reference>
<keyword evidence="8 10" id="KW-1133">Transmembrane helix</keyword>
<dbReference type="InterPro" id="IPR007315">
    <property type="entry name" value="PIG-V/Gpi18"/>
</dbReference>
<dbReference type="EMBL" id="CP025197">
    <property type="protein sequence ID" value="AUG56458.1"/>
    <property type="molecule type" value="Genomic_DNA"/>
</dbReference>
<dbReference type="AlphaFoldDB" id="A0A2K9E267"/>
<name>A0A2K9E267_9FIRM</name>
<evidence type="ECO:0000256" key="7">
    <source>
        <dbReference type="ARBA" id="ARBA00022824"/>
    </source>
</evidence>
<feature type="transmembrane region" description="Helical" evidence="10">
    <location>
        <begin position="293"/>
        <end position="309"/>
    </location>
</feature>
<keyword evidence="9 10" id="KW-0472">Membrane</keyword>
<dbReference type="KEGG" id="hsc:HVS_02515"/>
<dbReference type="PANTHER" id="PTHR12468">
    <property type="entry name" value="GPI MANNOSYLTRANSFERASE 2"/>
    <property type="match status" value="1"/>
</dbReference>
<evidence type="ECO:0000256" key="5">
    <source>
        <dbReference type="ARBA" id="ARBA00022679"/>
    </source>
</evidence>
<dbReference type="InterPro" id="IPR038731">
    <property type="entry name" value="RgtA/B/C-like"/>
</dbReference>
<feature type="domain" description="Glycosyltransferase RgtA/B/C/D-like" evidence="11">
    <location>
        <begin position="149"/>
        <end position="269"/>
    </location>
</feature>
<comment type="pathway">
    <text evidence="2">Glycolipid biosynthesis; glycosylphosphatidylinositol-anchor biosynthesis.</text>
</comment>
<evidence type="ECO:0000256" key="2">
    <source>
        <dbReference type="ARBA" id="ARBA00004687"/>
    </source>
</evidence>
<keyword evidence="5" id="KW-0808">Transferase</keyword>
<feature type="transmembrane region" description="Helical" evidence="10">
    <location>
        <begin position="6"/>
        <end position="28"/>
    </location>
</feature>
<comment type="subcellular location">
    <subcellularLocation>
        <location evidence="1">Endoplasmic reticulum membrane</location>
        <topology evidence="1">Multi-pass membrane protein</topology>
    </subcellularLocation>
</comment>
<dbReference type="Proteomes" id="UP000233534">
    <property type="component" value="Chromosome"/>
</dbReference>
<keyword evidence="7" id="KW-0256">Endoplasmic reticulum</keyword>